<reference evidence="3" key="2">
    <citation type="journal article" date="2021" name="PeerJ">
        <title>Extensive microbial diversity within the chicken gut microbiome revealed by metagenomics and culture.</title>
        <authorList>
            <person name="Gilroy R."/>
            <person name="Ravi A."/>
            <person name="Getino M."/>
            <person name="Pursley I."/>
            <person name="Horton D.L."/>
            <person name="Alikhan N.F."/>
            <person name="Baker D."/>
            <person name="Gharbi K."/>
            <person name="Hall N."/>
            <person name="Watson M."/>
            <person name="Adriaenssens E.M."/>
            <person name="Foster-Nyarko E."/>
            <person name="Jarju S."/>
            <person name="Secka A."/>
            <person name="Antonio M."/>
            <person name="Oren A."/>
            <person name="Chaudhuri R.R."/>
            <person name="La Ragione R."/>
            <person name="Hildebrand F."/>
            <person name="Pallen M.J."/>
        </authorList>
    </citation>
    <scope>NUCLEOTIDE SEQUENCE</scope>
    <source>
        <strain evidence="3">CHK152-2994</strain>
    </source>
</reference>
<dbReference type="GO" id="GO:0015562">
    <property type="term" value="F:efflux transmembrane transporter activity"/>
    <property type="evidence" value="ECO:0007669"/>
    <property type="project" value="TreeGrafter"/>
</dbReference>
<dbReference type="Gene3D" id="2.40.50.100">
    <property type="match status" value="1"/>
</dbReference>
<organism evidence="3 4">
    <name type="scientific">Candidatus Scatenecus faecavium</name>
    <dbReference type="NCBI Taxonomy" id="2840915"/>
    <lineage>
        <taxon>Bacteria</taxon>
        <taxon>Candidatus Scatenecus</taxon>
    </lineage>
</organism>
<dbReference type="NCBIfam" id="TIGR01730">
    <property type="entry name" value="RND_mfp"/>
    <property type="match status" value="1"/>
</dbReference>
<dbReference type="InterPro" id="IPR006143">
    <property type="entry name" value="RND_pump_MFP"/>
</dbReference>
<gene>
    <name evidence="3" type="ORF">IAD41_08680</name>
</gene>
<dbReference type="Pfam" id="PF25917">
    <property type="entry name" value="BSH_RND"/>
    <property type="match status" value="1"/>
</dbReference>
<evidence type="ECO:0000313" key="4">
    <source>
        <dbReference type="Proteomes" id="UP000824139"/>
    </source>
</evidence>
<dbReference type="PANTHER" id="PTHR30469">
    <property type="entry name" value="MULTIDRUG RESISTANCE PROTEIN MDTA"/>
    <property type="match status" value="1"/>
</dbReference>
<dbReference type="Gene3D" id="2.40.30.170">
    <property type="match status" value="1"/>
</dbReference>
<dbReference type="Proteomes" id="UP000824139">
    <property type="component" value="Unassembled WGS sequence"/>
</dbReference>
<dbReference type="Gene3D" id="1.10.287.470">
    <property type="entry name" value="Helix hairpin bin"/>
    <property type="match status" value="1"/>
</dbReference>
<feature type="domain" description="PLAT" evidence="2">
    <location>
        <begin position="251"/>
        <end position="289"/>
    </location>
</feature>
<dbReference type="InterPro" id="IPR058625">
    <property type="entry name" value="MdtA-like_BSH"/>
</dbReference>
<proteinExistence type="inferred from homology"/>
<comment type="similarity">
    <text evidence="1">Belongs to the membrane fusion protein (MFP) (TC 8.A.1) family.</text>
</comment>
<dbReference type="InterPro" id="IPR001024">
    <property type="entry name" value="PLAT/LH2_dom"/>
</dbReference>
<sequence>MKKKLAVIVLLLVIIGTCIYFLTRKKENPNELTLYGNIEIRQVDMSFQVGGQLLKMLKEEGDSVKKDELIAVLEDKDYKANLEKASADVNKTLALKNDAESKYNRNLPLCTDNTVSQQECDNLLNTRDKTRADYEAALAAKNFAKNQLDYTKIYAPDEGTVTVRVQEPGATVNKGQIVYTISKTKPVWIRAYVNETDLGNIKYGQKATVFTDSVDPKTGKHREYQGYIGYISPVAEFTPKTVQSTDLRTSLVYRIRVYVDDIDEYLRQGMPTTIKINLTGNNSDEHGRN</sequence>
<reference evidence="3" key="1">
    <citation type="submission" date="2020-10" db="EMBL/GenBank/DDBJ databases">
        <authorList>
            <person name="Gilroy R."/>
        </authorList>
    </citation>
    <scope>NUCLEOTIDE SEQUENCE</scope>
    <source>
        <strain evidence="3">CHK152-2994</strain>
    </source>
</reference>
<dbReference type="SUPFAM" id="SSF111369">
    <property type="entry name" value="HlyD-like secretion proteins"/>
    <property type="match status" value="1"/>
</dbReference>
<dbReference type="PROSITE" id="PS50095">
    <property type="entry name" value="PLAT"/>
    <property type="match status" value="1"/>
</dbReference>
<dbReference type="InterPro" id="IPR058624">
    <property type="entry name" value="MdtA-like_HH"/>
</dbReference>
<dbReference type="EMBL" id="DVJO01000185">
    <property type="protein sequence ID" value="HIS83661.1"/>
    <property type="molecule type" value="Genomic_DNA"/>
</dbReference>
<protein>
    <submittedName>
        <fullName evidence="3">Efflux RND transporter periplasmic adaptor subunit</fullName>
    </submittedName>
</protein>
<evidence type="ECO:0000256" key="1">
    <source>
        <dbReference type="ARBA" id="ARBA00009477"/>
    </source>
</evidence>
<dbReference type="AlphaFoldDB" id="A0A9D1K4L0"/>
<dbReference type="Pfam" id="PF25876">
    <property type="entry name" value="HH_MFP_RND"/>
    <property type="match status" value="1"/>
</dbReference>
<evidence type="ECO:0000259" key="2">
    <source>
        <dbReference type="PROSITE" id="PS50095"/>
    </source>
</evidence>
<dbReference type="GO" id="GO:1990281">
    <property type="term" value="C:efflux pump complex"/>
    <property type="evidence" value="ECO:0007669"/>
    <property type="project" value="TreeGrafter"/>
</dbReference>
<comment type="caution">
    <text evidence="3">The sequence shown here is derived from an EMBL/GenBank/DDBJ whole genome shotgun (WGS) entry which is preliminary data.</text>
</comment>
<accession>A0A9D1K4L0</accession>
<evidence type="ECO:0000313" key="3">
    <source>
        <dbReference type="EMBL" id="HIS83661.1"/>
    </source>
</evidence>
<name>A0A9D1K4L0_9BACT</name>